<evidence type="ECO:0000256" key="13">
    <source>
        <dbReference type="ARBA" id="ARBA00023315"/>
    </source>
</evidence>
<comment type="pathway">
    <text evidence="2">Lipid metabolism; fatty acid beta-oxidation.</text>
</comment>
<keyword evidence="9" id="KW-1133">Transmembrane helix</keyword>
<dbReference type="STRING" id="372326.A0A1V4K4H4"/>
<keyword evidence="7" id="KW-0812">Transmembrane</keyword>
<evidence type="ECO:0000256" key="9">
    <source>
        <dbReference type="ARBA" id="ARBA00022989"/>
    </source>
</evidence>
<keyword evidence="8" id="KW-0276">Fatty acid metabolism</keyword>
<dbReference type="OrthoDB" id="240216at2759"/>
<keyword evidence="10" id="KW-0443">Lipid metabolism</keyword>
<dbReference type="AlphaFoldDB" id="A0A1V4K4H4"/>
<evidence type="ECO:0000256" key="2">
    <source>
        <dbReference type="ARBA" id="ARBA00005005"/>
    </source>
</evidence>
<dbReference type="GO" id="GO:0005741">
    <property type="term" value="C:mitochondrial outer membrane"/>
    <property type="evidence" value="ECO:0007669"/>
    <property type="project" value="UniProtKB-SubCell"/>
</dbReference>
<comment type="caution">
    <text evidence="19">The sequence shown here is derived from an EMBL/GenBank/DDBJ whole genome shotgun (WGS) entry which is preliminary data.</text>
</comment>
<dbReference type="FunFam" id="3.30.559.70:FF:000001">
    <property type="entry name" value="Carnitine O-palmitoyltransferase 1, liver isoform"/>
    <property type="match status" value="1"/>
</dbReference>
<keyword evidence="11" id="KW-0496">Mitochondrion</keyword>
<feature type="compositionally biased region" description="Polar residues" evidence="17">
    <location>
        <begin position="268"/>
        <end position="281"/>
    </location>
</feature>
<dbReference type="GO" id="GO:0015909">
    <property type="term" value="P:long-chain fatty acid transport"/>
    <property type="evidence" value="ECO:0007669"/>
    <property type="project" value="TreeGrafter"/>
</dbReference>
<organism evidence="19 20">
    <name type="scientific">Patagioenas fasciata monilis</name>
    <dbReference type="NCBI Taxonomy" id="372326"/>
    <lineage>
        <taxon>Eukaryota</taxon>
        <taxon>Metazoa</taxon>
        <taxon>Chordata</taxon>
        <taxon>Craniata</taxon>
        <taxon>Vertebrata</taxon>
        <taxon>Euteleostomi</taxon>
        <taxon>Archelosauria</taxon>
        <taxon>Archosauria</taxon>
        <taxon>Dinosauria</taxon>
        <taxon>Saurischia</taxon>
        <taxon>Theropoda</taxon>
        <taxon>Coelurosauria</taxon>
        <taxon>Aves</taxon>
        <taxon>Neognathae</taxon>
        <taxon>Neoaves</taxon>
        <taxon>Columbimorphae</taxon>
        <taxon>Columbiformes</taxon>
        <taxon>Columbidae</taxon>
        <taxon>Patagioenas</taxon>
    </lineage>
</organism>
<dbReference type="Proteomes" id="UP000190648">
    <property type="component" value="Unassembled WGS sequence"/>
</dbReference>
<comment type="catalytic activity">
    <reaction evidence="14">
        <text>(R)-carnitine + hexadecanoyl-CoA = O-hexadecanoyl-(R)-carnitine + CoA</text>
        <dbReference type="Rhea" id="RHEA:12661"/>
        <dbReference type="ChEBI" id="CHEBI:16347"/>
        <dbReference type="ChEBI" id="CHEBI:17490"/>
        <dbReference type="ChEBI" id="CHEBI:57287"/>
        <dbReference type="ChEBI" id="CHEBI:57379"/>
        <dbReference type="EC" id="2.3.1.21"/>
    </reaction>
    <physiologicalReaction direction="left-to-right" evidence="14">
        <dbReference type="Rhea" id="RHEA:12662"/>
    </physiologicalReaction>
</comment>
<evidence type="ECO:0000256" key="1">
    <source>
        <dbReference type="ARBA" id="ARBA00004374"/>
    </source>
</evidence>
<keyword evidence="5" id="KW-0813">Transport</keyword>
<dbReference type="Pfam" id="PF00755">
    <property type="entry name" value="Carn_acyltransf"/>
    <property type="match status" value="1"/>
</dbReference>
<feature type="region of interest" description="Disordered" evidence="17">
    <location>
        <begin position="245"/>
        <end position="300"/>
    </location>
</feature>
<dbReference type="GO" id="GO:0009437">
    <property type="term" value="P:carnitine metabolic process"/>
    <property type="evidence" value="ECO:0007669"/>
    <property type="project" value="TreeGrafter"/>
</dbReference>
<keyword evidence="6 16" id="KW-0808">Transferase</keyword>
<evidence type="ECO:0000256" key="11">
    <source>
        <dbReference type="ARBA" id="ARBA00023128"/>
    </source>
</evidence>
<evidence type="ECO:0000256" key="14">
    <source>
        <dbReference type="ARBA" id="ARBA00048480"/>
    </source>
</evidence>
<evidence type="ECO:0000256" key="12">
    <source>
        <dbReference type="ARBA" id="ARBA00023136"/>
    </source>
</evidence>
<feature type="active site" description="Proton acceptor" evidence="15">
    <location>
        <position position="223"/>
    </location>
</feature>
<keyword evidence="20" id="KW-1185">Reference proteome</keyword>
<dbReference type="EC" id="2.3.1.21" evidence="4"/>
<dbReference type="Gene3D" id="3.30.559.70">
    <property type="entry name" value="Choline/Carnitine o-acyltransferase, domain 2"/>
    <property type="match status" value="1"/>
</dbReference>
<evidence type="ECO:0000256" key="8">
    <source>
        <dbReference type="ARBA" id="ARBA00022832"/>
    </source>
</evidence>
<sequence>MVNSNYYAMDFLYVTPSHIQAARAANAVHAILLYRRKLDRGEIPPVMALGIVPMCSYQLERMFNTTRIPGKDTDTLLHLMESKHLAVYHKGRFYKVWLYYGGQHLRPRDLEQQFQRILDDPSPPQPGEERLAALTAGERVPWAEARARFFSHGKNKVSLDAIERAAFFLTLDEDEHGYVAGQEGCMDAYAKSLLHGHCYDRWFDKSFTLVVYKNGKLGCNAEHSWADAPIIGHLWELGTLIEDPQTGDPQLVTPKQGTPSVHPDWPSQLGTPTGDPQTGDPQTGHPFRAPQLTSPVGHAY</sequence>
<evidence type="ECO:0000256" key="7">
    <source>
        <dbReference type="ARBA" id="ARBA00022692"/>
    </source>
</evidence>
<feature type="domain" description="Choline/carnitine acyltransferase" evidence="18">
    <location>
        <begin position="1"/>
        <end position="237"/>
    </location>
</feature>
<comment type="subcellular location">
    <subcellularLocation>
        <location evidence="1">Mitochondrion outer membrane</location>
        <topology evidence="1">Multi-pass membrane protein</topology>
    </subcellularLocation>
</comment>
<dbReference type="InterPro" id="IPR042231">
    <property type="entry name" value="Cho/carn_acyl_trans_2"/>
</dbReference>
<dbReference type="GO" id="GO:0006631">
    <property type="term" value="P:fatty acid metabolic process"/>
    <property type="evidence" value="ECO:0007669"/>
    <property type="project" value="UniProtKB-KW"/>
</dbReference>
<accession>A0A1V4K4H4</accession>
<gene>
    <name evidence="19" type="ORF">AV530_014181</name>
</gene>
<evidence type="ECO:0000256" key="16">
    <source>
        <dbReference type="RuleBase" id="RU003801"/>
    </source>
</evidence>
<dbReference type="PANTHER" id="PTHR22589:SF69">
    <property type="entry name" value="CARNITINE O-PALMITOYLTRANSFERASE 1, MUSCLE ISOFORM"/>
    <property type="match status" value="1"/>
</dbReference>
<evidence type="ECO:0000256" key="10">
    <source>
        <dbReference type="ARBA" id="ARBA00023098"/>
    </source>
</evidence>
<dbReference type="InterPro" id="IPR000542">
    <property type="entry name" value="Carn_acyl_trans"/>
</dbReference>
<dbReference type="SUPFAM" id="SSF52777">
    <property type="entry name" value="CoA-dependent acyltransferases"/>
    <property type="match status" value="1"/>
</dbReference>
<proteinExistence type="inferred from homology"/>
<evidence type="ECO:0000256" key="5">
    <source>
        <dbReference type="ARBA" id="ARBA00022448"/>
    </source>
</evidence>
<evidence type="ECO:0000313" key="20">
    <source>
        <dbReference type="Proteomes" id="UP000190648"/>
    </source>
</evidence>
<dbReference type="GO" id="GO:0004095">
    <property type="term" value="F:carnitine O-palmitoyltransferase activity"/>
    <property type="evidence" value="ECO:0007669"/>
    <property type="project" value="UniProtKB-EC"/>
</dbReference>
<dbReference type="InterPro" id="IPR039551">
    <property type="entry name" value="Cho/carn_acyl_trans"/>
</dbReference>
<dbReference type="PANTHER" id="PTHR22589">
    <property type="entry name" value="CARNITINE O-ACYLTRANSFERASE"/>
    <property type="match status" value="1"/>
</dbReference>
<evidence type="ECO:0000256" key="15">
    <source>
        <dbReference type="PIRSR" id="PIRSR600542-1"/>
    </source>
</evidence>
<dbReference type="PROSITE" id="PS00440">
    <property type="entry name" value="ACYLTRANSF_C_2"/>
    <property type="match status" value="1"/>
</dbReference>
<dbReference type="EMBL" id="LSYS01004675">
    <property type="protein sequence ID" value="OPJ79368.1"/>
    <property type="molecule type" value="Genomic_DNA"/>
</dbReference>
<evidence type="ECO:0000259" key="18">
    <source>
        <dbReference type="Pfam" id="PF00755"/>
    </source>
</evidence>
<keyword evidence="12" id="KW-0472">Membrane</keyword>
<evidence type="ECO:0000256" key="17">
    <source>
        <dbReference type="SAM" id="MobiDB-lite"/>
    </source>
</evidence>
<evidence type="ECO:0000256" key="4">
    <source>
        <dbReference type="ARBA" id="ARBA00013243"/>
    </source>
</evidence>
<name>A0A1V4K4H4_PATFA</name>
<evidence type="ECO:0000313" key="19">
    <source>
        <dbReference type="EMBL" id="OPJ79368.1"/>
    </source>
</evidence>
<evidence type="ECO:0000256" key="6">
    <source>
        <dbReference type="ARBA" id="ARBA00022679"/>
    </source>
</evidence>
<keyword evidence="13 16" id="KW-0012">Acyltransferase</keyword>
<reference evidence="19 20" key="1">
    <citation type="submission" date="2016-02" db="EMBL/GenBank/DDBJ databases">
        <title>Band-tailed pigeon sequencing and assembly.</title>
        <authorList>
            <person name="Soares A.E."/>
            <person name="Novak B.J."/>
            <person name="Rice E.S."/>
            <person name="O'Connell B."/>
            <person name="Chang D."/>
            <person name="Weber S."/>
            <person name="Shapiro B."/>
        </authorList>
    </citation>
    <scope>NUCLEOTIDE SEQUENCE [LARGE SCALE GENOMIC DNA]</scope>
    <source>
        <strain evidence="19">BTP2013</strain>
        <tissue evidence="19">Blood</tissue>
    </source>
</reference>
<comment type="similarity">
    <text evidence="3 16">Belongs to the carnitine/choline acetyltransferase family.</text>
</comment>
<protein>
    <recommendedName>
        <fullName evidence="4">carnitine O-palmitoyltransferase</fullName>
        <ecNumber evidence="4">2.3.1.21</ecNumber>
    </recommendedName>
</protein>
<evidence type="ECO:0000256" key="3">
    <source>
        <dbReference type="ARBA" id="ARBA00005232"/>
    </source>
</evidence>